<dbReference type="RefSeq" id="WP_089371355.1">
    <property type="nucleotide sequence ID" value="NZ_BMEP01000001.1"/>
</dbReference>
<organism evidence="1 2">
    <name type="scientific">Dokdonia pacifica</name>
    <dbReference type="NCBI Taxonomy" id="1627892"/>
    <lineage>
        <taxon>Bacteria</taxon>
        <taxon>Pseudomonadati</taxon>
        <taxon>Bacteroidota</taxon>
        <taxon>Flavobacteriia</taxon>
        <taxon>Flavobacteriales</taxon>
        <taxon>Flavobacteriaceae</taxon>
        <taxon>Dokdonia</taxon>
    </lineage>
</organism>
<protein>
    <recommendedName>
        <fullName evidence="3">Four helix bundle protein</fullName>
    </recommendedName>
</protein>
<name>A0A238Z7N7_9FLAO</name>
<evidence type="ECO:0000313" key="2">
    <source>
        <dbReference type="Proteomes" id="UP000198379"/>
    </source>
</evidence>
<dbReference type="Proteomes" id="UP000198379">
    <property type="component" value="Unassembled WGS sequence"/>
</dbReference>
<sequence>MAKAYNHISQPEIPVKDTLLYNKALDIYTLSRSITSHLTENKTVSTLYASDNESENTLEEIVISAVTLPSKIAIAQTTKNIGLRLDSTNSIIHHIDRIRANCKKLRKISKRNREHMRVLSSEILKFKKMYRQWNIAITQQN</sequence>
<accession>A0A238Z7N7</accession>
<evidence type="ECO:0000313" key="1">
    <source>
        <dbReference type="EMBL" id="SNR79407.1"/>
    </source>
</evidence>
<keyword evidence="2" id="KW-1185">Reference proteome</keyword>
<gene>
    <name evidence="1" type="ORF">SAMN06265376_10316</name>
</gene>
<dbReference type="OrthoDB" id="1434857at2"/>
<evidence type="ECO:0008006" key="3">
    <source>
        <dbReference type="Google" id="ProtNLM"/>
    </source>
</evidence>
<proteinExistence type="predicted"/>
<reference evidence="1 2" key="1">
    <citation type="submission" date="2017-06" db="EMBL/GenBank/DDBJ databases">
        <authorList>
            <person name="Kim H.J."/>
            <person name="Triplett B.A."/>
        </authorList>
    </citation>
    <scope>NUCLEOTIDE SEQUENCE [LARGE SCALE GENOMIC DNA]</scope>
    <source>
        <strain evidence="1 2">DSM 25597</strain>
    </source>
</reference>
<dbReference type="EMBL" id="FZNY01000003">
    <property type="protein sequence ID" value="SNR79407.1"/>
    <property type="molecule type" value="Genomic_DNA"/>
</dbReference>
<dbReference type="AlphaFoldDB" id="A0A238Z7N7"/>